<dbReference type="AlphaFoldDB" id="A0AAD6ZS83"/>
<evidence type="ECO:0000256" key="1">
    <source>
        <dbReference type="SAM" id="MobiDB-lite"/>
    </source>
</evidence>
<feature type="region of interest" description="Disordered" evidence="1">
    <location>
        <begin position="1"/>
        <end position="20"/>
    </location>
</feature>
<protein>
    <submittedName>
        <fullName evidence="2">Uncharacterized protein</fullName>
    </submittedName>
</protein>
<name>A0AAD6ZS83_9AGAR</name>
<keyword evidence="3" id="KW-1185">Reference proteome</keyword>
<gene>
    <name evidence="2" type="ORF">DFH08DRAFT_964824</name>
</gene>
<accession>A0AAD6ZS83</accession>
<evidence type="ECO:0000313" key="3">
    <source>
        <dbReference type="Proteomes" id="UP001218218"/>
    </source>
</evidence>
<dbReference type="EMBL" id="JARIHO010000030">
    <property type="protein sequence ID" value="KAJ7336866.1"/>
    <property type="molecule type" value="Genomic_DNA"/>
</dbReference>
<dbReference type="Proteomes" id="UP001218218">
    <property type="component" value="Unassembled WGS sequence"/>
</dbReference>
<proteinExistence type="predicted"/>
<dbReference type="InterPro" id="IPR059179">
    <property type="entry name" value="MLKL-like_MCAfunc"/>
</dbReference>
<feature type="compositionally biased region" description="Pro residues" evidence="1">
    <location>
        <begin position="1"/>
        <end position="11"/>
    </location>
</feature>
<sequence length="257" mass="28367">MSTKQNPPPPARGTDSPDLPLMAGSVSQDWLAHMILTVKTIAAGAEFVPVPYIRAAFGTVVILLETVDKMKKNRDDLLDLCESLVEIVRLLQAEISAHGQVAGVRFMGLCEDFTSFVHMLHTQLEMVLRNRGGLRGRFKEFLGATTVADQIVRYRNRVNELRSNFLLIAAIDTNLTVAQIQKDVTAVQESSPITHIHQFRRVAVGDINLLYETAMSSKVYKVKVFTARISGEASLMTVSKYEDENGASVAVCLTVFA</sequence>
<dbReference type="CDD" id="cd21037">
    <property type="entry name" value="MLKL_NTD"/>
    <property type="match status" value="1"/>
</dbReference>
<reference evidence="2" key="1">
    <citation type="submission" date="2023-03" db="EMBL/GenBank/DDBJ databases">
        <title>Massive genome expansion in bonnet fungi (Mycena s.s.) driven by repeated elements and novel gene families across ecological guilds.</title>
        <authorList>
            <consortium name="Lawrence Berkeley National Laboratory"/>
            <person name="Harder C.B."/>
            <person name="Miyauchi S."/>
            <person name="Viragh M."/>
            <person name="Kuo A."/>
            <person name="Thoen E."/>
            <person name="Andreopoulos B."/>
            <person name="Lu D."/>
            <person name="Skrede I."/>
            <person name="Drula E."/>
            <person name="Henrissat B."/>
            <person name="Morin E."/>
            <person name="Kohler A."/>
            <person name="Barry K."/>
            <person name="LaButti K."/>
            <person name="Morin E."/>
            <person name="Salamov A."/>
            <person name="Lipzen A."/>
            <person name="Mereny Z."/>
            <person name="Hegedus B."/>
            <person name="Baldrian P."/>
            <person name="Stursova M."/>
            <person name="Weitz H."/>
            <person name="Taylor A."/>
            <person name="Grigoriev I.V."/>
            <person name="Nagy L.G."/>
            <person name="Martin F."/>
            <person name="Kauserud H."/>
        </authorList>
    </citation>
    <scope>NUCLEOTIDE SEQUENCE</scope>
    <source>
        <strain evidence="2">CBHHK002</strain>
    </source>
</reference>
<evidence type="ECO:0000313" key="2">
    <source>
        <dbReference type="EMBL" id="KAJ7336866.1"/>
    </source>
</evidence>
<organism evidence="2 3">
    <name type="scientific">Mycena albidolilacea</name>
    <dbReference type="NCBI Taxonomy" id="1033008"/>
    <lineage>
        <taxon>Eukaryota</taxon>
        <taxon>Fungi</taxon>
        <taxon>Dikarya</taxon>
        <taxon>Basidiomycota</taxon>
        <taxon>Agaricomycotina</taxon>
        <taxon>Agaricomycetes</taxon>
        <taxon>Agaricomycetidae</taxon>
        <taxon>Agaricales</taxon>
        <taxon>Marasmiineae</taxon>
        <taxon>Mycenaceae</taxon>
        <taxon>Mycena</taxon>
    </lineage>
</organism>
<comment type="caution">
    <text evidence="2">The sequence shown here is derived from an EMBL/GenBank/DDBJ whole genome shotgun (WGS) entry which is preliminary data.</text>
</comment>